<protein>
    <submittedName>
        <fullName evidence="1">SFRICE_017427</fullName>
    </submittedName>
</protein>
<reference evidence="1" key="1">
    <citation type="submission" date="2016-07" db="EMBL/GenBank/DDBJ databases">
        <authorList>
            <person name="Bretaudeau A."/>
        </authorList>
    </citation>
    <scope>NUCLEOTIDE SEQUENCE</scope>
    <source>
        <strain evidence="1">Rice</strain>
        <tissue evidence="1">Whole body</tissue>
    </source>
</reference>
<accession>A0A2H1WBH4</accession>
<proteinExistence type="predicted"/>
<evidence type="ECO:0000313" key="1">
    <source>
        <dbReference type="EMBL" id="SOQ50431.1"/>
    </source>
</evidence>
<organism evidence="1">
    <name type="scientific">Spodoptera frugiperda</name>
    <name type="common">Fall armyworm</name>
    <dbReference type="NCBI Taxonomy" id="7108"/>
    <lineage>
        <taxon>Eukaryota</taxon>
        <taxon>Metazoa</taxon>
        <taxon>Ecdysozoa</taxon>
        <taxon>Arthropoda</taxon>
        <taxon>Hexapoda</taxon>
        <taxon>Insecta</taxon>
        <taxon>Pterygota</taxon>
        <taxon>Neoptera</taxon>
        <taxon>Endopterygota</taxon>
        <taxon>Lepidoptera</taxon>
        <taxon>Glossata</taxon>
        <taxon>Ditrysia</taxon>
        <taxon>Noctuoidea</taxon>
        <taxon>Noctuidae</taxon>
        <taxon>Amphipyrinae</taxon>
        <taxon>Spodoptera</taxon>
    </lineage>
</organism>
<dbReference type="EMBL" id="ODYU01007557">
    <property type="protein sequence ID" value="SOQ50431.1"/>
    <property type="molecule type" value="Genomic_DNA"/>
</dbReference>
<name>A0A2H1WBH4_SPOFR</name>
<gene>
    <name evidence="1" type="ORF">SFRICE_017427</name>
</gene>
<dbReference type="AlphaFoldDB" id="A0A2H1WBH4"/>
<sequence length="241" mass="26937">MWNIILSLRYPDPCEVSPGGLLLNLSVTYNARTHTTASTDPHYTDRIIGITLVTVMSTGNALYPQLHTAMYGVTCELELRFCVGVFSLAGVVNMPRSRGSTPPSSTSLHGEKKAWRNNGKSKVFLNQLISGFGTPLAVQINSTSSPTFTVLLCGSRIKIFTVTFTLDSHFGWFRVYFTNWIFGHTFEISCVNIADIVEHQSPVIHNLITRPVDRNFVGVSKPNYIREIKNQKLMFTKEEST</sequence>